<dbReference type="OrthoDB" id="9759607at2"/>
<reference evidence="3 4" key="1">
    <citation type="submission" date="2018-11" db="EMBL/GenBank/DDBJ databases">
        <title>Deinococcus shelandsis sp. nov., isolated from South Shetland Islands soil of Antarctica.</title>
        <authorList>
            <person name="Tian J."/>
        </authorList>
    </citation>
    <scope>NUCLEOTIDE SEQUENCE [LARGE SCALE GENOMIC DNA]</scope>
    <source>
        <strain evidence="3 4">S14-83T</strain>
        <plasmid evidence="3 4">unnamed2</plasmid>
    </source>
</reference>
<name>A0A3G8YIP9_9DEIO</name>
<feature type="region of interest" description="Disordered" evidence="1">
    <location>
        <begin position="136"/>
        <end position="177"/>
    </location>
</feature>
<dbReference type="SMART" id="SM00052">
    <property type="entry name" value="EAL"/>
    <property type="match status" value="1"/>
</dbReference>
<keyword evidence="4" id="KW-1185">Reference proteome</keyword>
<feature type="compositionally biased region" description="Basic and acidic residues" evidence="1">
    <location>
        <begin position="146"/>
        <end position="177"/>
    </location>
</feature>
<dbReference type="EMBL" id="CP034186">
    <property type="protein sequence ID" value="AZI44843.1"/>
    <property type="molecule type" value="Genomic_DNA"/>
</dbReference>
<protein>
    <submittedName>
        <fullName evidence="3">EAL domain-containing protein</fullName>
    </submittedName>
</protein>
<geneLocation type="plasmid" evidence="3 4">
    <name>unnamed2</name>
</geneLocation>
<evidence type="ECO:0000313" key="4">
    <source>
        <dbReference type="Proteomes" id="UP000276417"/>
    </source>
</evidence>
<dbReference type="InterPro" id="IPR035919">
    <property type="entry name" value="EAL_sf"/>
</dbReference>
<keyword evidence="3" id="KW-0614">Plasmid</keyword>
<evidence type="ECO:0000256" key="1">
    <source>
        <dbReference type="SAM" id="MobiDB-lite"/>
    </source>
</evidence>
<sequence>MVQAGSQAVVAHEALLRWIRPSGIVSPLDFIPLAETSGLIVSIGRCVLRQAVDAVKTGWLQRVPVNVSALEIRQLDFAKHLRWILMESGVEPQRVLLELMETSMLEPRFAAVLKEINALGVQTSPRRFRERLQQLGGVDEPAGAGGEDRPELHCTDRRGHACGEKGAEGGARDRATR</sequence>
<evidence type="ECO:0000313" key="3">
    <source>
        <dbReference type="EMBL" id="AZI44843.1"/>
    </source>
</evidence>
<organism evidence="3 4">
    <name type="scientific">Deinococcus psychrotolerans</name>
    <dbReference type="NCBI Taxonomy" id="2489213"/>
    <lineage>
        <taxon>Bacteria</taxon>
        <taxon>Thermotogati</taxon>
        <taxon>Deinococcota</taxon>
        <taxon>Deinococci</taxon>
        <taxon>Deinococcales</taxon>
        <taxon>Deinococcaceae</taxon>
        <taxon>Deinococcus</taxon>
    </lineage>
</organism>
<evidence type="ECO:0000259" key="2">
    <source>
        <dbReference type="PROSITE" id="PS50883"/>
    </source>
</evidence>
<dbReference type="Gene3D" id="3.20.20.450">
    <property type="entry name" value="EAL domain"/>
    <property type="match status" value="1"/>
</dbReference>
<dbReference type="PANTHER" id="PTHR33121:SF70">
    <property type="entry name" value="SIGNALING PROTEIN YKOW"/>
    <property type="match status" value="1"/>
</dbReference>
<gene>
    <name evidence="3" type="ORF">EHF33_18150</name>
</gene>
<dbReference type="SUPFAM" id="SSF141868">
    <property type="entry name" value="EAL domain-like"/>
    <property type="match status" value="1"/>
</dbReference>
<dbReference type="PROSITE" id="PS50883">
    <property type="entry name" value="EAL"/>
    <property type="match status" value="1"/>
</dbReference>
<accession>A0A3G8YIP9</accession>
<proteinExistence type="predicted"/>
<dbReference type="Proteomes" id="UP000276417">
    <property type="component" value="Plasmid unnamed2"/>
</dbReference>
<dbReference type="Pfam" id="PF00563">
    <property type="entry name" value="EAL"/>
    <property type="match status" value="1"/>
</dbReference>
<dbReference type="AlphaFoldDB" id="A0A3G8YIP9"/>
<feature type="domain" description="EAL" evidence="2">
    <location>
        <begin position="1"/>
        <end position="177"/>
    </location>
</feature>
<dbReference type="GO" id="GO:0071111">
    <property type="term" value="F:cyclic-guanylate-specific phosphodiesterase activity"/>
    <property type="evidence" value="ECO:0007669"/>
    <property type="project" value="InterPro"/>
</dbReference>
<dbReference type="InterPro" id="IPR050706">
    <property type="entry name" value="Cyclic-di-GMP_PDE-like"/>
</dbReference>
<dbReference type="KEGG" id="dph:EHF33_18150"/>
<dbReference type="PANTHER" id="PTHR33121">
    <property type="entry name" value="CYCLIC DI-GMP PHOSPHODIESTERASE PDEF"/>
    <property type="match status" value="1"/>
</dbReference>
<dbReference type="CDD" id="cd01948">
    <property type="entry name" value="EAL"/>
    <property type="match status" value="1"/>
</dbReference>
<dbReference type="InterPro" id="IPR001633">
    <property type="entry name" value="EAL_dom"/>
</dbReference>